<dbReference type="InterPro" id="IPR001173">
    <property type="entry name" value="Glyco_trans_2-like"/>
</dbReference>
<dbReference type="GO" id="GO:0016758">
    <property type="term" value="F:hexosyltransferase activity"/>
    <property type="evidence" value="ECO:0007669"/>
    <property type="project" value="TreeGrafter"/>
</dbReference>
<dbReference type="PANTHER" id="PTHR43867">
    <property type="entry name" value="CELLULOSE SYNTHASE CATALYTIC SUBUNIT A [UDP-FORMING]"/>
    <property type="match status" value="1"/>
</dbReference>
<dbReference type="CDD" id="cd04191">
    <property type="entry name" value="Glucan_BSP_MdoH"/>
    <property type="match status" value="1"/>
</dbReference>
<protein>
    <recommendedName>
        <fullName evidence="4">Glucans biosynthesis glucosyltransferase H</fullName>
    </recommendedName>
</protein>
<keyword evidence="6" id="KW-0997">Cell inner membrane</keyword>
<evidence type="ECO:0000256" key="11">
    <source>
        <dbReference type="ARBA" id="ARBA00023136"/>
    </source>
</evidence>
<dbReference type="Proteomes" id="UP000478740">
    <property type="component" value="Unassembled WGS sequence"/>
</dbReference>
<feature type="transmembrane region" description="Helical" evidence="13">
    <location>
        <begin position="92"/>
        <end position="110"/>
    </location>
</feature>
<accession>A0A6L6IYI2</accession>
<feature type="transmembrane region" description="Helical" evidence="13">
    <location>
        <begin position="487"/>
        <end position="510"/>
    </location>
</feature>
<evidence type="ECO:0000256" key="2">
    <source>
        <dbReference type="ARBA" id="ARBA00005001"/>
    </source>
</evidence>
<evidence type="ECO:0000256" key="8">
    <source>
        <dbReference type="ARBA" id="ARBA00022679"/>
    </source>
</evidence>
<dbReference type="EMBL" id="WMII01000003">
    <property type="protein sequence ID" value="MTH63634.1"/>
    <property type="molecule type" value="Genomic_DNA"/>
</dbReference>
<dbReference type="PANTHER" id="PTHR43867:SF5">
    <property type="entry name" value="GLUCANS BIOSYNTHESIS GLUCOSYLTRANSFERASE H"/>
    <property type="match status" value="1"/>
</dbReference>
<gene>
    <name evidence="15" type="primary">mdoH</name>
    <name evidence="15" type="ORF">GL284_05045</name>
</gene>
<evidence type="ECO:0000259" key="14">
    <source>
        <dbReference type="Pfam" id="PF13632"/>
    </source>
</evidence>
<dbReference type="Gene3D" id="3.90.550.10">
    <property type="entry name" value="Spore Coat Polysaccharide Biosynthesis Protein SpsA, Chain A"/>
    <property type="match status" value="1"/>
</dbReference>
<comment type="caution">
    <text evidence="15">The sequence shown here is derived from an EMBL/GenBank/DDBJ whole genome shotgun (WGS) entry which is preliminary data.</text>
</comment>
<evidence type="ECO:0000256" key="1">
    <source>
        <dbReference type="ARBA" id="ARBA00004429"/>
    </source>
</evidence>
<feature type="region of interest" description="Disordered" evidence="12">
    <location>
        <begin position="53"/>
        <end position="85"/>
    </location>
</feature>
<evidence type="ECO:0000313" key="15">
    <source>
        <dbReference type="EMBL" id="MTH63634.1"/>
    </source>
</evidence>
<dbReference type="GO" id="GO:0005886">
    <property type="term" value="C:plasma membrane"/>
    <property type="evidence" value="ECO:0007669"/>
    <property type="project" value="UniProtKB-SubCell"/>
</dbReference>
<feature type="region of interest" description="Disordered" evidence="12">
    <location>
        <begin position="1"/>
        <end position="39"/>
    </location>
</feature>
<evidence type="ECO:0000256" key="5">
    <source>
        <dbReference type="ARBA" id="ARBA00022475"/>
    </source>
</evidence>
<feature type="transmembrane region" description="Helical" evidence="13">
    <location>
        <begin position="130"/>
        <end position="152"/>
    </location>
</feature>
<dbReference type="InterPro" id="IPR050321">
    <property type="entry name" value="Glycosyltr_2/OpgH_subfam"/>
</dbReference>
<evidence type="ECO:0000256" key="10">
    <source>
        <dbReference type="ARBA" id="ARBA00022989"/>
    </source>
</evidence>
<comment type="pathway">
    <text evidence="2">Glycan metabolism; osmoregulated periplasmic glucan (OPG) biosynthesis.</text>
</comment>
<dbReference type="AlphaFoldDB" id="A0A6L6IYI2"/>
<proteinExistence type="inferred from homology"/>
<dbReference type="NCBIfam" id="NF003962">
    <property type="entry name" value="PRK05454.2-5"/>
    <property type="match status" value="1"/>
</dbReference>
<evidence type="ECO:0000313" key="16">
    <source>
        <dbReference type="Proteomes" id="UP000478740"/>
    </source>
</evidence>
<dbReference type="Pfam" id="PF13632">
    <property type="entry name" value="Glyco_trans_2_3"/>
    <property type="match status" value="1"/>
</dbReference>
<sequence>MGLKVRSAKPGSHAGRASSDVNDKDLTHDPLEPSADPALLGLSEDARWQSLQIDLPGGPATPPEQPLDMPEQNLRGRPPHGPDAGWPHPLTILARLVAFGGAAVIAWTGWQQMNAVFGPNPTLLQMVLQVFFALTFTWVGFSFTSMIAGFLARTPKTPAGPNNATIAVVMPVYNENSAETAGLLAALARDLYRVGLGDRAEIFVLSDSRKPVPVFEEMLAISRLRDISPVPVWYRRRHDNKGRKAGNVADFVMRWGGRYDQMVVLDADSIIGATTIKTLSARMNADPAIGLLQTMPMLVGGQSIFARLTQFAGRIYGPAIARGVSAWSGDSGNFWGHNALIRVSAFAQCCGLPEFPGRPPFGGHILSHDFVEAALLRRAGWKVRLDHDLRDSFEGSPPTLLDMAVRERRWAQGNLQHARLIFSRGFTWTNRAHFIIGIFGFLMSPIWLAMILVGLALTANVLLSRPDYFPQTYQLFPEWPVFDPVRMLWLFVAAMSFLLVPKFIGILRAWSRPLARNAGGPVRLLASAFFEILLSALIAPVQMLIQSRQIFDILRGRDSGWEAQVRAGQMPPWRVVLRRHSRHVLLGLGTLIVLGIFSPSQLVWLSPILAGLILSPLTSRWSASPVFGRWARRHGLLVTPEERVPPEILTAANALSYRIASTTQPRDGIAAIGSDPAMQARVASLLRAGGPVGPAATRLDAISAGAKIAHAAHQAEALSFLTEAEKLAMLEDHALVQAFAKLPK</sequence>
<keyword evidence="16" id="KW-1185">Reference proteome</keyword>
<evidence type="ECO:0000256" key="9">
    <source>
        <dbReference type="ARBA" id="ARBA00022692"/>
    </source>
</evidence>
<evidence type="ECO:0000256" key="7">
    <source>
        <dbReference type="ARBA" id="ARBA00022676"/>
    </source>
</evidence>
<keyword evidence="5" id="KW-1003">Cell membrane</keyword>
<organism evidence="15 16">
    <name type="scientific">Paracoccus shanxieyensis</name>
    <dbReference type="NCBI Taxonomy" id="2675752"/>
    <lineage>
        <taxon>Bacteria</taxon>
        <taxon>Pseudomonadati</taxon>
        <taxon>Pseudomonadota</taxon>
        <taxon>Alphaproteobacteria</taxon>
        <taxon>Rhodobacterales</taxon>
        <taxon>Paracoccaceae</taxon>
        <taxon>Paracoccus</taxon>
    </lineage>
</organism>
<keyword evidence="8" id="KW-0808">Transferase</keyword>
<keyword evidence="7" id="KW-0328">Glycosyltransferase</keyword>
<evidence type="ECO:0000256" key="3">
    <source>
        <dbReference type="ARBA" id="ARBA00009337"/>
    </source>
</evidence>
<comment type="similarity">
    <text evidence="3">Belongs to the glycosyltransferase 2 family. OpgH subfamily.</text>
</comment>
<dbReference type="SUPFAM" id="SSF53448">
    <property type="entry name" value="Nucleotide-diphospho-sugar transferases"/>
    <property type="match status" value="1"/>
</dbReference>
<keyword evidence="9 13" id="KW-0812">Transmembrane</keyword>
<name>A0A6L6IYI2_9RHOB</name>
<keyword evidence="10 13" id="KW-1133">Transmembrane helix</keyword>
<feature type="compositionally biased region" description="Basic and acidic residues" evidence="12">
    <location>
        <begin position="21"/>
        <end position="31"/>
    </location>
</feature>
<feature type="transmembrane region" description="Helical" evidence="13">
    <location>
        <begin position="584"/>
        <end position="614"/>
    </location>
</feature>
<dbReference type="NCBIfam" id="NF003958">
    <property type="entry name" value="PRK05454.2-1"/>
    <property type="match status" value="1"/>
</dbReference>
<evidence type="ECO:0000256" key="6">
    <source>
        <dbReference type="ARBA" id="ARBA00022519"/>
    </source>
</evidence>
<evidence type="ECO:0000256" key="4">
    <source>
        <dbReference type="ARBA" id="ARBA00020585"/>
    </source>
</evidence>
<evidence type="ECO:0000256" key="13">
    <source>
        <dbReference type="SAM" id="Phobius"/>
    </source>
</evidence>
<keyword evidence="11 13" id="KW-0472">Membrane</keyword>
<feature type="domain" description="Glycosyltransferase 2-like" evidence="14">
    <location>
        <begin position="263"/>
        <end position="463"/>
    </location>
</feature>
<feature type="transmembrane region" description="Helical" evidence="13">
    <location>
        <begin position="434"/>
        <end position="457"/>
    </location>
</feature>
<reference evidence="15 16" key="1">
    <citation type="submission" date="2019-11" db="EMBL/GenBank/DDBJ databases">
        <authorList>
            <person name="Dong K."/>
        </authorList>
    </citation>
    <scope>NUCLEOTIDE SEQUENCE [LARGE SCALE GENOMIC DNA]</scope>
    <source>
        <strain evidence="15 16">DK608</strain>
    </source>
</reference>
<comment type="subcellular location">
    <subcellularLocation>
        <location evidence="1">Cell inner membrane</location>
        <topology evidence="1">Multi-pass membrane protein</topology>
    </subcellularLocation>
</comment>
<dbReference type="InterPro" id="IPR029044">
    <property type="entry name" value="Nucleotide-diphossugar_trans"/>
</dbReference>
<evidence type="ECO:0000256" key="12">
    <source>
        <dbReference type="SAM" id="MobiDB-lite"/>
    </source>
</evidence>